<reference evidence="3 4" key="1">
    <citation type="submission" date="2018-06" db="EMBL/GenBank/DDBJ databases">
        <title>Genome conservation of Clostridium tetani.</title>
        <authorList>
            <person name="Bruggemann H."/>
            <person name="Popoff M.R."/>
        </authorList>
    </citation>
    <scope>NUCLEOTIDE SEQUENCE [LARGE SCALE GENOMIC DNA]</scope>
    <source>
        <strain evidence="3 4">2017.061</strain>
    </source>
</reference>
<evidence type="ECO:0000256" key="1">
    <source>
        <dbReference type="SAM" id="SignalP"/>
    </source>
</evidence>
<keyword evidence="2" id="KW-0614">Plasmid</keyword>
<name>A0A4Q0V9H9_CLOTA</name>
<dbReference type="EMBL" id="AP026819">
    <property type="protein sequence ID" value="BDR82460.1"/>
    <property type="molecule type" value="Genomic_DNA"/>
</dbReference>
<protein>
    <submittedName>
        <fullName evidence="3">Uncharacterized protein</fullName>
    </submittedName>
</protein>
<evidence type="ECO:0000313" key="4">
    <source>
        <dbReference type="Proteomes" id="UP000290921"/>
    </source>
</evidence>
<dbReference type="Proteomes" id="UP000290921">
    <property type="component" value="Unassembled WGS sequence"/>
</dbReference>
<evidence type="ECO:0000313" key="3">
    <source>
        <dbReference type="EMBL" id="RXI43911.1"/>
    </source>
</evidence>
<dbReference type="Proteomes" id="UP001321763">
    <property type="component" value="Plasmid pKHSU-234311-028-1"/>
</dbReference>
<proteinExistence type="predicted"/>
<sequence length="164" mass="17764">MNRNKILSLILSFVMIGGLISAAPVSVHASEINNTEVIQQSNNLYDLDESINNNDGSQEIKIREKRGVKGKIAKTALKKAAKAFRSNGLRSTLNGLKHIGFSTASINNMVKYSGKIASVLDNLSTWSYVVEQAIYDQIAGALGGGTVARDVAWWVSKIVSWGLL</sequence>
<feature type="signal peptide" evidence="1">
    <location>
        <begin position="1"/>
        <end position="29"/>
    </location>
</feature>
<dbReference type="EMBL" id="QMAP01000024">
    <property type="protein sequence ID" value="RXI43911.1"/>
    <property type="molecule type" value="Genomic_DNA"/>
</dbReference>
<accession>A0A4Q0V9H9</accession>
<keyword evidence="1" id="KW-0732">Signal</keyword>
<evidence type="ECO:0000313" key="2">
    <source>
        <dbReference type="EMBL" id="BDR82460.1"/>
    </source>
</evidence>
<gene>
    <name evidence="3" type="ORF">DP130_13850</name>
    <name evidence="2" type="ORF">K234311028_p10190</name>
</gene>
<geneLocation type="plasmid" evidence="2 5">
    <name>pKHSU-234311-028-1</name>
</geneLocation>
<dbReference type="RefSeq" id="WP_129031048.1">
    <property type="nucleotide sequence ID" value="NZ_AP026807.1"/>
</dbReference>
<evidence type="ECO:0000313" key="5">
    <source>
        <dbReference type="Proteomes" id="UP001321763"/>
    </source>
</evidence>
<organism evidence="3 4">
    <name type="scientific">Clostridium tetani</name>
    <dbReference type="NCBI Taxonomy" id="1513"/>
    <lineage>
        <taxon>Bacteria</taxon>
        <taxon>Bacillati</taxon>
        <taxon>Bacillota</taxon>
        <taxon>Clostridia</taxon>
        <taxon>Eubacteriales</taxon>
        <taxon>Clostridiaceae</taxon>
        <taxon>Clostridium</taxon>
    </lineage>
</organism>
<feature type="chain" id="PRO_5044399676" evidence="1">
    <location>
        <begin position="30"/>
        <end position="164"/>
    </location>
</feature>
<dbReference type="AlphaFoldDB" id="A0A4Q0V9H9"/>
<reference evidence="2 5" key="2">
    <citation type="submission" date="2022-09" db="EMBL/GenBank/DDBJ databases">
        <title>complete genome sequences of Clostridium tetani str. KHSU-234311-028 isolated from soil.</title>
        <authorList>
            <person name="Sekizuka T."/>
            <person name="Shitada C."/>
            <person name="Takahashi M."/>
            <person name="Kuroda M."/>
        </authorList>
    </citation>
    <scope>NUCLEOTIDE SEQUENCE [LARGE SCALE GENOMIC DNA]</scope>
    <source>
        <strain evidence="2 5">KHSU-234311-028</strain>
        <plasmid evidence="2 5">pKHSU-234311-028-1</plasmid>
    </source>
</reference>